<evidence type="ECO:0000313" key="3">
    <source>
        <dbReference type="Proteomes" id="UP000070544"/>
    </source>
</evidence>
<keyword evidence="1" id="KW-1133">Transmembrane helix</keyword>
<protein>
    <submittedName>
        <fullName evidence="2">Uncharacterized protein</fullName>
    </submittedName>
</protein>
<feature type="transmembrane region" description="Helical" evidence="1">
    <location>
        <begin position="168"/>
        <end position="189"/>
    </location>
</feature>
<keyword evidence="3" id="KW-1185">Reference proteome</keyword>
<keyword evidence="1" id="KW-0812">Transmembrane</keyword>
<feature type="transmembrane region" description="Helical" evidence="1">
    <location>
        <begin position="108"/>
        <end position="127"/>
    </location>
</feature>
<keyword evidence="1" id="KW-0472">Membrane</keyword>
<proteinExistence type="predicted"/>
<dbReference type="EMBL" id="KQ965746">
    <property type="protein sequence ID" value="KXS17495.1"/>
    <property type="molecule type" value="Genomic_DNA"/>
</dbReference>
<evidence type="ECO:0000313" key="2">
    <source>
        <dbReference type="EMBL" id="KXS17495.1"/>
    </source>
</evidence>
<accession>A0A139AM09</accession>
<evidence type="ECO:0000256" key="1">
    <source>
        <dbReference type="SAM" id="Phobius"/>
    </source>
</evidence>
<dbReference type="Proteomes" id="UP000070544">
    <property type="component" value="Unassembled WGS sequence"/>
</dbReference>
<sequence length="192" mass="20153">MAKPEEEVTLNAYRSEIEGRTFSVIDNATNEKVDLKIDNQEVKGQRATYDVKPTSSTTYISATMLAVLSRRETWDTLLGLVKTVTKKELSVTSFNPVFDFLETPQGRILKAITIVFVVMFVVLDMIDHAKKKGMIADKGAGYLAGAVIGGAGGFGLAGALVIAGPFGWAIGGLILGVGAVGGMIGGAIAGNA</sequence>
<gene>
    <name evidence="2" type="ORF">M427DRAFT_54439</name>
</gene>
<organism evidence="2 3">
    <name type="scientific">Gonapodya prolifera (strain JEL478)</name>
    <name type="common">Monoblepharis prolifera</name>
    <dbReference type="NCBI Taxonomy" id="1344416"/>
    <lineage>
        <taxon>Eukaryota</taxon>
        <taxon>Fungi</taxon>
        <taxon>Fungi incertae sedis</taxon>
        <taxon>Chytridiomycota</taxon>
        <taxon>Chytridiomycota incertae sedis</taxon>
        <taxon>Monoblepharidomycetes</taxon>
        <taxon>Monoblepharidales</taxon>
        <taxon>Gonapodyaceae</taxon>
        <taxon>Gonapodya</taxon>
    </lineage>
</organism>
<dbReference type="AlphaFoldDB" id="A0A139AM09"/>
<name>A0A139AM09_GONPJ</name>
<feature type="transmembrane region" description="Helical" evidence="1">
    <location>
        <begin position="139"/>
        <end position="162"/>
    </location>
</feature>
<reference evidence="2 3" key="1">
    <citation type="journal article" date="2015" name="Genome Biol. Evol.">
        <title>Phylogenomic analyses indicate that early fungi evolved digesting cell walls of algal ancestors of land plants.</title>
        <authorList>
            <person name="Chang Y."/>
            <person name="Wang S."/>
            <person name="Sekimoto S."/>
            <person name="Aerts A.L."/>
            <person name="Choi C."/>
            <person name="Clum A."/>
            <person name="LaButti K.M."/>
            <person name="Lindquist E.A."/>
            <person name="Yee Ngan C."/>
            <person name="Ohm R.A."/>
            <person name="Salamov A.A."/>
            <person name="Grigoriev I.V."/>
            <person name="Spatafora J.W."/>
            <person name="Berbee M.L."/>
        </authorList>
    </citation>
    <scope>NUCLEOTIDE SEQUENCE [LARGE SCALE GENOMIC DNA]</scope>
    <source>
        <strain evidence="2 3">JEL478</strain>
    </source>
</reference>